<feature type="region of interest" description="Disordered" evidence="1">
    <location>
        <begin position="246"/>
        <end position="279"/>
    </location>
</feature>
<organism evidence="2 3">
    <name type="scientific">Funneliformis caledonium</name>
    <dbReference type="NCBI Taxonomy" id="1117310"/>
    <lineage>
        <taxon>Eukaryota</taxon>
        <taxon>Fungi</taxon>
        <taxon>Fungi incertae sedis</taxon>
        <taxon>Mucoromycota</taxon>
        <taxon>Glomeromycotina</taxon>
        <taxon>Glomeromycetes</taxon>
        <taxon>Glomerales</taxon>
        <taxon>Glomeraceae</taxon>
        <taxon>Funneliformis</taxon>
    </lineage>
</organism>
<dbReference type="AlphaFoldDB" id="A0A9N9HNJ9"/>
<comment type="caution">
    <text evidence="2">The sequence shown here is derived from an EMBL/GenBank/DDBJ whole genome shotgun (WGS) entry which is preliminary data.</text>
</comment>
<protein>
    <submittedName>
        <fullName evidence="2">16284_t:CDS:1</fullName>
    </submittedName>
</protein>
<accession>A0A9N9HNJ9</accession>
<gene>
    <name evidence="2" type="ORF">FCALED_LOCUS13326</name>
</gene>
<evidence type="ECO:0000313" key="2">
    <source>
        <dbReference type="EMBL" id="CAG8697971.1"/>
    </source>
</evidence>
<feature type="compositionally biased region" description="Acidic residues" evidence="1">
    <location>
        <begin position="246"/>
        <end position="258"/>
    </location>
</feature>
<dbReference type="Proteomes" id="UP000789570">
    <property type="component" value="Unassembled WGS sequence"/>
</dbReference>
<dbReference type="OrthoDB" id="2433122at2759"/>
<sequence>MENNIPFSRRPLFRFLTQPEVVSTISSITVNDVSTYYQKERPSDNLSTIYDAISKDLEVIIDSNFFNTDITRVLRNIRDTWDVATWGLRVTSLGAVGHSDLNHSTLLGQRTRDPPQNSICAINEKAPISKRPHENEETIISKKSVIEGTSSEDLLNSVTQASNAFRQIKFPTYYNKLKTIWHTRDFGASYYVIDLGNKEVLNQVHNLLDKEELEFLFERLSLEDENIHMSKIAREYMMLFDQILEDSSEEEEEGDAGGDVENGFKIEDEAVSEMEKNST</sequence>
<name>A0A9N9HNJ9_9GLOM</name>
<proteinExistence type="predicted"/>
<dbReference type="EMBL" id="CAJVPQ010007556">
    <property type="protein sequence ID" value="CAG8697971.1"/>
    <property type="molecule type" value="Genomic_DNA"/>
</dbReference>
<reference evidence="2" key="1">
    <citation type="submission" date="2021-06" db="EMBL/GenBank/DDBJ databases">
        <authorList>
            <person name="Kallberg Y."/>
            <person name="Tangrot J."/>
            <person name="Rosling A."/>
        </authorList>
    </citation>
    <scope>NUCLEOTIDE SEQUENCE</scope>
    <source>
        <strain evidence="2">UK204</strain>
    </source>
</reference>
<keyword evidence="3" id="KW-1185">Reference proteome</keyword>
<feature type="compositionally biased region" description="Basic and acidic residues" evidence="1">
    <location>
        <begin position="262"/>
        <end position="279"/>
    </location>
</feature>
<evidence type="ECO:0000256" key="1">
    <source>
        <dbReference type="SAM" id="MobiDB-lite"/>
    </source>
</evidence>
<evidence type="ECO:0000313" key="3">
    <source>
        <dbReference type="Proteomes" id="UP000789570"/>
    </source>
</evidence>